<feature type="domain" description="DUF6950" evidence="1">
    <location>
        <begin position="10"/>
        <end position="93"/>
    </location>
</feature>
<evidence type="ECO:0000313" key="2">
    <source>
        <dbReference type="EMBL" id="RJL13686.1"/>
    </source>
</evidence>
<dbReference type="InterPro" id="IPR053802">
    <property type="entry name" value="DUF6950"/>
</dbReference>
<proteinExistence type="predicted"/>
<comment type="caution">
    <text evidence="2">The sequence shown here is derived from an EMBL/GenBank/DDBJ whole genome shotgun (WGS) entry which is preliminary data.</text>
</comment>
<evidence type="ECO:0000313" key="3">
    <source>
        <dbReference type="Proteomes" id="UP000283587"/>
    </source>
</evidence>
<gene>
    <name evidence="2" type="ORF">D3P05_11805</name>
</gene>
<sequence>MARAVTPETVLAEVERVMSRPFEWGPCDCCSAACDVFAALWGFDPMAALRGYHGLMGAVRLLDHGGGLEEMADRHARRAGLRAGHATGGLAFVHFAPELGLLHGPRRVLLASLLICIQPGQWAGKSRNGFAILRSADKGWHA</sequence>
<dbReference type="AlphaFoldDB" id="A0A419A679"/>
<reference evidence="3" key="1">
    <citation type="submission" date="2018-09" db="EMBL/GenBank/DDBJ databases">
        <title>Paracoccus onubensis nov. sp. a moderate halophilic bacterium isolated from Gruta de las Maravillas (Aracena, Spain).</title>
        <authorList>
            <person name="Jurado V."/>
            <person name="Gutierrez-Patricio S."/>
            <person name="Gonzalez-Pimentel J.L."/>
            <person name="Miller A.Z."/>
            <person name="Laiz L."/>
            <person name="Saiz-Jimenez C."/>
        </authorList>
    </citation>
    <scope>NUCLEOTIDE SEQUENCE [LARGE SCALE GENOMIC DNA]</scope>
    <source>
        <strain evidence="3">DSM 26381</strain>
    </source>
</reference>
<protein>
    <recommendedName>
        <fullName evidence="1">DUF6950 domain-containing protein</fullName>
    </recommendedName>
</protein>
<dbReference type="EMBL" id="QZEW01000044">
    <property type="protein sequence ID" value="RJL13686.1"/>
    <property type="molecule type" value="Genomic_DNA"/>
</dbReference>
<name>A0A419A679_9RHOB</name>
<organism evidence="2 3">
    <name type="scientific">Paracoccus siganidrum</name>
    <dbReference type="NCBI Taxonomy" id="1276757"/>
    <lineage>
        <taxon>Bacteria</taxon>
        <taxon>Pseudomonadati</taxon>
        <taxon>Pseudomonadota</taxon>
        <taxon>Alphaproteobacteria</taxon>
        <taxon>Rhodobacterales</taxon>
        <taxon>Paracoccaceae</taxon>
        <taxon>Paracoccus</taxon>
    </lineage>
</organism>
<dbReference type="Proteomes" id="UP000283587">
    <property type="component" value="Unassembled WGS sequence"/>
</dbReference>
<accession>A0A419A679</accession>
<evidence type="ECO:0000259" key="1">
    <source>
        <dbReference type="Pfam" id="PF22262"/>
    </source>
</evidence>
<keyword evidence="3" id="KW-1185">Reference proteome</keyword>
<dbReference type="Pfam" id="PF22262">
    <property type="entry name" value="DUF6950"/>
    <property type="match status" value="1"/>
</dbReference>